<name>A0A1I8AEG7_9BILA</name>
<keyword evidence="2" id="KW-1185">Reference proteome</keyword>
<feature type="compositionally biased region" description="Basic and acidic residues" evidence="1">
    <location>
        <begin position="64"/>
        <end position="78"/>
    </location>
</feature>
<accession>A0A1I8AEG7</accession>
<dbReference type="Proteomes" id="UP000095287">
    <property type="component" value="Unplaced"/>
</dbReference>
<evidence type="ECO:0000313" key="3">
    <source>
        <dbReference type="WBParaSite" id="L893_g4623.t1"/>
    </source>
</evidence>
<dbReference type="AlphaFoldDB" id="A0A1I8AEG7"/>
<sequence length="123" mass="13559">MTLQSDRPGHPAPVPAGDPQRLRPPPRRAVRSREGPSREAASLPPPLRTVAQQRHHRGLLPPPRHADEARLPERELRHRPSATPATTLPPRADRRKPRILGGAVLATLSRDLAGRVGNTCEFM</sequence>
<feature type="region of interest" description="Disordered" evidence="1">
    <location>
        <begin position="1"/>
        <end position="96"/>
    </location>
</feature>
<reference evidence="3" key="1">
    <citation type="submission" date="2016-11" db="UniProtKB">
        <authorList>
            <consortium name="WormBaseParasite"/>
        </authorList>
    </citation>
    <scope>IDENTIFICATION</scope>
</reference>
<protein>
    <submittedName>
        <fullName evidence="3">Uncharacterized protein</fullName>
    </submittedName>
</protein>
<proteinExistence type="predicted"/>
<organism evidence="2 3">
    <name type="scientific">Steinernema glaseri</name>
    <dbReference type="NCBI Taxonomy" id="37863"/>
    <lineage>
        <taxon>Eukaryota</taxon>
        <taxon>Metazoa</taxon>
        <taxon>Ecdysozoa</taxon>
        <taxon>Nematoda</taxon>
        <taxon>Chromadorea</taxon>
        <taxon>Rhabditida</taxon>
        <taxon>Tylenchina</taxon>
        <taxon>Panagrolaimomorpha</taxon>
        <taxon>Strongyloidoidea</taxon>
        <taxon>Steinernematidae</taxon>
        <taxon>Steinernema</taxon>
    </lineage>
</organism>
<evidence type="ECO:0000313" key="2">
    <source>
        <dbReference type="Proteomes" id="UP000095287"/>
    </source>
</evidence>
<evidence type="ECO:0000256" key="1">
    <source>
        <dbReference type="SAM" id="MobiDB-lite"/>
    </source>
</evidence>
<dbReference type="WBParaSite" id="L893_g4623.t1">
    <property type="protein sequence ID" value="L893_g4623.t1"/>
    <property type="gene ID" value="L893_g4623"/>
</dbReference>